<dbReference type="InterPro" id="IPR051253">
    <property type="entry name" value="11-beta-HSD"/>
</dbReference>
<dbReference type="Pfam" id="PF00106">
    <property type="entry name" value="adh_short"/>
    <property type="match status" value="1"/>
</dbReference>
<protein>
    <recommendedName>
        <fullName evidence="4">Hydroxysteroid 11-beta-dehydrogenase 1-like protein</fullName>
    </recommendedName>
</protein>
<dbReference type="Proteomes" id="UP000005408">
    <property type="component" value="Unassembled WGS sequence"/>
</dbReference>
<evidence type="ECO:0008006" key="4">
    <source>
        <dbReference type="Google" id="ProtNLM"/>
    </source>
</evidence>
<dbReference type="InterPro" id="IPR002347">
    <property type="entry name" value="SDR_fam"/>
</dbReference>
<dbReference type="OMA" id="MDQVIGY"/>
<evidence type="ECO:0000313" key="2">
    <source>
        <dbReference type="EnsemblMetazoa" id="G7737.1:cds"/>
    </source>
</evidence>
<dbReference type="PANTHER" id="PTHR44279">
    <property type="entry name" value="HYDROXYSTEROID (11-BETA) DEHYDROGENASE 1-LIKE B-RELATED"/>
    <property type="match status" value="1"/>
</dbReference>
<dbReference type="AlphaFoldDB" id="A0A8W8NRY5"/>
<dbReference type="SUPFAM" id="SSF51735">
    <property type="entry name" value="NAD(P)-binding Rossmann-fold domains"/>
    <property type="match status" value="1"/>
</dbReference>
<evidence type="ECO:0000313" key="3">
    <source>
        <dbReference type="Proteomes" id="UP000005408"/>
    </source>
</evidence>
<sequence length="295" mass="32671">MWKKILALFIGVMVGYWLIDDFNPDALKGKRVVVTGSSTGIGEQIAYHYARMGANVMVTSRRENTLKQVVQKCKELGPPEGKYFYKAADMANMSATKLVIKEAVSRLGGIDILILNHILPIPLGMWEGSPQNLTITDKIVDVNFKAYVHLTSHALPHLVASNGSIIVVSSLAGKIGQPFTAVYSATKFALDGFFGGLRQEFRMKGCDVSITLCVIGLVGTENAIKGLKDYGQHYLLEMLPAETPSDTALAIIRGGAMRRREIFHPYLSIRLMTLFRDWMPNVVEYINRSMFTVPV</sequence>
<reference evidence="2" key="1">
    <citation type="submission" date="2022-08" db="UniProtKB">
        <authorList>
            <consortium name="EnsemblMetazoa"/>
        </authorList>
    </citation>
    <scope>IDENTIFICATION</scope>
    <source>
        <strain evidence="2">05x7-T-G4-1.051#20</strain>
    </source>
</reference>
<dbReference type="InterPro" id="IPR020904">
    <property type="entry name" value="Sc_DH/Rdtase_CS"/>
</dbReference>
<keyword evidence="1" id="KW-0560">Oxidoreductase</keyword>
<proteinExistence type="predicted"/>
<dbReference type="Gene3D" id="3.40.50.720">
    <property type="entry name" value="NAD(P)-binding Rossmann-like Domain"/>
    <property type="match status" value="1"/>
</dbReference>
<keyword evidence="3" id="KW-1185">Reference proteome</keyword>
<dbReference type="OrthoDB" id="1933717at2759"/>
<dbReference type="EnsemblMetazoa" id="G7737.1">
    <property type="protein sequence ID" value="G7737.1:cds"/>
    <property type="gene ID" value="G7737"/>
</dbReference>
<organism evidence="2 3">
    <name type="scientific">Magallana gigas</name>
    <name type="common">Pacific oyster</name>
    <name type="synonym">Crassostrea gigas</name>
    <dbReference type="NCBI Taxonomy" id="29159"/>
    <lineage>
        <taxon>Eukaryota</taxon>
        <taxon>Metazoa</taxon>
        <taxon>Spiralia</taxon>
        <taxon>Lophotrochozoa</taxon>
        <taxon>Mollusca</taxon>
        <taxon>Bivalvia</taxon>
        <taxon>Autobranchia</taxon>
        <taxon>Pteriomorphia</taxon>
        <taxon>Ostreida</taxon>
        <taxon>Ostreoidea</taxon>
        <taxon>Ostreidae</taxon>
        <taxon>Magallana</taxon>
    </lineage>
</organism>
<dbReference type="InterPro" id="IPR036291">
    <property type="entry name" value="NAD(P)-bd_dom_sf"/>
</dbReference>
<dbReference type="PROSITE" id="PS00061">
    <property type="entry name" value="ADH_SHORT"/>
    <property type="match status" value="1"/>
</dbReference>
<name>A0A8W8NRY5_MAGGI</name>
<accession>A0A8W8NRY5</accession>
<dbReference type="PRINTS" id="PR00081">
    <property type="entry name" value="GDHRDH"/>
</dbReference>
<dbReference type="GO" id="GO:0016491">
    <property type="term" value="F:oxidoreductase activity"/>
    <property type="evidence" value="ECO:0007669"/>
    <property type="project" value="UniProtKB-KW"/>
</dbReference>
<evidence type="ECO:0000256" key="1">
    <source>
        <dbReference type="ARBA" id="ARBA00023002"/>
    </source>
</evidence>
<dbReference type="PANTHER" id="PTHR44279:SF2">
    <property type="entry name" value="HYDROXYSTEROID (11-BETA) DEHYDROGENASE 1-LIKE B-RELATED"/>
    <property type="match status" value="1"/>
</dbReference>